<keyword evidence="3" id="KW-0378">Hydrolase</keyword>
<dbReference type="PIRSF" id="PIRSF006728">
    <property type="entry name" value="CinA"/>
    <property type="match status" value="1"/>
</dbReference>
<proteinExistence type="inferred from homology"/>
<evidence type="ECO:0000313" key="4">
    <source>
        <dbReference type="Proteomes" id="UP000184774"/>
    </source>
</evidence>
<protein>
    <recommendedName>
        <fullName evidence="1">CinA-like protein</fullName>
    </recommendedName>
</protein>
<reference evidence="3 4" key="1">
    <citation type="submission" date="2016-12" db="EMBL/GenBank/DDBJ databases">
        <authorList>
            <person name="Song W.-J."/>
            <person name="Kurnit D.M."/>
        </authorList>
    </citation>
    <scope>NUCLEOTIDE SEQUENCE [LARGE SCALE GENOMIC DNA]</scope>
    <source>
        <strain evidence="3 4">CECT 9026</strain>
    </source>
</reference>
<organism evidence="3 4">
    <name type="scientific">Vibrio spartinae</name>
    <dbReference type="NCBI Taxonomy" id="1918945"/>
    <lineage>
        <taxon>Bacteria</taxon>
        <taxon>Pseudomonadati</taxon>
        <taxon>Pseudomonadota</taxon>
        <taxon>Gammaproteobacteria</taxon>
        <taxon>Vibrionales</taxon>
        <taxon>Vibrionaceae</taxon>
        <taxon>Vibrio</taxon>
    </lineage>
</organism>
<dbReference type="EMBL" id="FSSB01000010">
    <property type="protein sequence ID" value="SIO93830.1"/>
    <property type="molecule type" value="Genomic_DNA"/>
</dbReference>
<evidence type="ECO:0000259" key="2">
    <source>
        <dbReference type="SMART" id="SM00852"/>
    </source>
</evidence>
<dbReference type="NCBIfam" id="TIGR00200">
    <property type="entry name" value="cinA_nterm"/>
    <property type="match status" value="1"/>
</dbReference>
<dbReference type="SUPFAM" id="SSF53218">
    <property type="entry name" value="Molybdenum cofactor biosynthesis proteins"/>
    <property type="match status" value="1"/>
</dbReference>
<comment type="similarity">
    <text evidence="1">Belongs to the CinA family.</text>
</comment>
<evidence type="ECO:0000313" key="3">
    <source>
        <dbReference type="EMBL" id="SIO93830.1"/>
    </source>
</evidence>
<dbReference type="Gene3D" id="3.40.980.10">
    <property type="entry name" value="MoaB/Mog-like domain"/>
    <property type="match status" value="1"/>
</dbReference>
<evidence type="ECO:0000256" key="1">
    <source>
        <dbReference type="HAMAP-Rule" id="MF_00226"/>
    </source>
</evidence>
<dbReference type="AlphaFoldDB" id="A0A1N6M368"/>
<accession>A0A1N6M368</accession>
<dbReference type="InterPro" id="IPR036425">
    <property type="entry name" value="MoaB/Mog-like_dom_sf"/>
</dbReference>
<dbReference type="GO" id="GO:0016787">
    <property type="term" value="F:hydrolase activity"/>
    <property type="evidence" value="ECO:0007669"/>
    <property type="project" value="UniProtKB-KW"/>
</dbReference>
<feature type="domain" description="MoaB/Mog" evidence="2">
    <location>
        <begin position="5"/>
        <end position="172"/>
    </location>
</feature>
<dbReference type="InterPro" id="IPR001453">
    <property type="entry name" value="MoaB/Mog_dom"/>
</dbReference>
<dbReference type="PANTHER" id="PTHR13939">
    <property type="entry name" value="NICOTINAMIDE-NUCLEOTIDE AMIDOHYDROLASE PNCC"/>
    <property type="match status" value="1"/>
</dbReference>
<dbReference type="Proteomes" id="UP000184774">
    <property type="component" value="Unassembled WGS sequence"/>
</dbReference>
<dbReference type="RefSeq" id="WP_074372400.1">
    <property type="nucleotide sequence ID" value="NZ_AP024907.1"/>
</dbReference>
<dbReference type="InterPro" id="IPR050101">
    <property type="entry name" value="CinA"/>
</dbReference>
<dbReference type="OrthoDB" id="9801454at2"/>
<dbReference type="Pfam" id="PF00994">
    <property type="entry name" value="MoCF_biosynth"/>
    <property type="match status" value="1"/>
</dbReference>
<dbReference type="HAMAP" id="MF_00226_B">
    <property type="entry name" value="CinA_B"/>
    <property type="match status" value="1"/>
</dbReference>
<dbReference type="SMART" id="SM00852">
    <property type="entry name" value="MoCF_biosynth"/>
    <property type="match status" value="1"/>
</dbReference>
<dbReference type="CDD" id="cd00885">
    <property type="entry name" value="cinA"/>
    <property type="match status" value="1"/>
</dbReference>
<dbReference type="PANTHER" id="PTHR13939:SF0">
    <property type="entry name" value="NMN AMIDOHYDROLASE-LIKE PROTEIN YFAY"/>
    <property type="match status" value="1"/>
</dbReference>
<dbReference type="InterPro" id="IPR008135">
    <property type="entry name" value="Competence-induced_CinA"/>
</dbReference>
<name>A0A1N6M368_9VIBR</name>
<sequence>MLKVAMLSTGEEVLHGDIQDTNATWLSSLFFEQGYPLTKRSTTGDNRQMLRDEILMLALNSDVLIVNGGLGPTSDDLSTEVAAEAAEQQLVLFPDWLETMKVRFAQRNLVMSDSNIKQAMLPEHATILDNPIGTACGFKVEIHGCLCYFTPGVPSEFQKMISEQVLPDLKQQFPDSSDLVCHRLYTLGSSESVLEDLLHQVELPDEYLLGFRAYLPFIEVKLFGPAGQDNEMYRLMEDIFTHVSEWTVSIDQPMLAQLSQVMYDSGKTLAIAEQSTRGWLVDWLFSDDAIFEQCGSSWVLSPKVSGKMSDQDSVSAVLALASATKEKSETELALVTGEFREDGFTLALSASEGEWAQQLKFKRDYRADERKILIGTIAADMLLRYLSSKPVFGKYSSTLSEKQIYIPATSL</sequence>
<gene>
    <name evidence="3" type="primary">yfaY</name>
    <name evidence="3" type="ORF">VSP9026_01509</name>
</gene>